<gene>
    <name evidence="2" type="ORF">NCTC13316_02686</name>
</gene>
<dbReference type="PROSITE" id="PS50181">
    <property type="entry name" value="FBOX"/>
    <property type="match status" value="1"/>
</dbReference>
<evidence type="ECO:0000313" key="3">
    <source>
        <dbReference type="Proteomes" id="UP000254794"/>
    </source>
</evidence>
<keyword evidence="3" id="KW-1185">Reference proteome</keyword>
<reference evidence="2 3" key="1">
    <citation type="submission" date="2018-06" db="EMBL/GenBank/DDBJ databases">
        <authorList>
            <consortium name="Pathogen Informatics"/>
            <person name="Doyle S."/>
        </authorList>
    </citation>
    <scope>NUCLEOTIDE SEQUENCE [LARGE SCALE GENOMIC DNA]</scope>
    <source>
        <strain evidence="2 3">NCTC13316</strain>
    </source>
</reference>
<dbReference type="Proteomes" id="UP000254794">
    <property type="component" value="Unassembled WGS sequence"/>
</dbReference>
<dbReference type="EMBL" id="UGOD01000001">
    <property type="protein sequence ID" value="STX52569.1"/>
    <property type="molecule type" value="Genomic_DNA"/>
</dbReference>
<evidence type="ECO:0000259" key="1">
    <source>
        <dbReference type="PROSITE" id="PS50181"/>
    </source>
</evidence>
<protein>
    <recommendedName>
        <fullName evidence="1">F-box domain-containing protein</fullName>
    </recommendedName>
</protein>
<sequence>MLIKINFTVSQHSNPSGRYSHYQMKYWRNFQYTCEEVMDINLGLYKKSSHWNNGLHTKPIKTTRDPRAKRIAIYQYSNFMPVLLPENCDELVKEQFIIEFTKYINEHYKSGLTPFQAHRTKTFVLKALNINIDITQYKESVTTNFFTRFNIPDEISLEIQNYLSLQDIKNIELTCK</sequence>
<name>A0A378JQW1_9GAMM</name>
<dbReference type="RefSeq" id="WP_131740703.1">
    <property type="nucleotide sequence ID" value="NZ_CAAAHP010000006.1"/>
</dbReference>
<accession>A0A378JQW1</accession>
<dbReference type="InterPro" id="IPR001810">
    <property type="entry name" value="F-box_dom"/>
</dbReference>
<dbReference type="AlphaFoldDB" id="A0A378JQW1"/>
<feature type="domain" description="F-box" evidence="1">
    <location>
        <begin position="145"/>
        <end position="176"/>
    </location>
</feature>
<dbReference type="OrthoDB" id="5654945at2"/>
<organism evidence="2 3">
    <name type="scientific">Legionella busanensis</name>
    <dbReference type="NCBI Taxonomy" id="190655"/>
    <lineage>
        <taxon>Bacteria</taxon>
        <taxon>Pseudomonadati</taxon>
        <taxon>Pseudomonadota</taxon>
        <taxon>Gammaproteobacteria</taxon>
        <taxon>Legionellales</taxon>
        <taxon>Legionellaceae</taxon>
        <taxon>Legionella</taxon>
    </lineage>
</organism>
<proteinExistence type="predicted"/>
<evidence type="ECO:0000313" key="2">
    <source>
        <dbReference type="EMBL" id="STX52569.1"/>
    </source>
</evidence>